<dbReference type="InterPro" id="IPR028889">
    <property type="entry name" value="USP"/>
</dbReference>
<dbReference type="EMBL" id="VTPC01002949">
    <property type="protein sequence ID" value="KAF2899234.1"/>
    <property type="molecule type" value="Genomic_DNA"/>
</dbReference>
<dbReference type="GO" id="GO:0004843">
    <property type="term" value="F:cysteine-type deubiquitinase activity"/>
    <property type="evidence" value="ECO:0007669"/>
    <property type="project" value="UniProtKB-EC"/>
</dbReference>
<dbReference type="EC" id="3.4.19.12" evidence="3"/>
<evidence type="ECO:0000313" key="15">
    <source>
        <dbReference type="Proteomes" id="UP000801492"/>
    </source>
</evidence>
<dbReference type="InterPro" id="IPR001394">
    <property type="entry name" value="Peptidase_C19_UCH"/>
</dbReference>
<evidence type="ECO:0000256" key="9">
    <source>
        <dbReference type="ARBA" id="ARBA00029910"/>
    </source>
</evidence>
<dbReference type="Pfam" id="PF19718">
    <property type="entry name" value="USP47_C"/>
    <property type="match status" value="1"/>
</dbReference>
<evidence type="ECO:0000256" key="3">
    <source>
        <dbReference type="ARBA" id="ARBA00012759"/>
    </source>
</evidence>
<dbReference type="CDD" id="cd02659">
    <property type="entry name" value="peptidase_C19C"/>
    <property type="match status" value="1"/>
</dbReference>
<dbReference type="PROSITE" id="PS00972">
    <property type="entry name" value="USP_1"/>
    <property type="match status" value="1"/>
</dbReference>
<dbReference type="GO" id="GO:0016579">
    <property type="term" value="P:protein deubiquitination"/>
    <property type="evidence" value="ECO:0007669"/>
    <property type="project" value="InterPro"/>
</dbReference>
<dbReference type="Pfam" id="PF25985">
    <property type="entry name" value="Ubiquitin_USP47_N"/>
    <property type="match status" value="1"/>
</dbReference>
<dbReference type="InterPro" id="IPR000626">
    <property type="entry name" value="Ubiquitin-like_dom"/>
</dbReference>
<dbReference type="InterPro" id="IPR050164">
    <property type="entry name" value="Peptidase_C19"/>
</dbReference>
<keyword evidence="4" id="KW-0645">Protease</keyword>
<keyword evidence="15" id="KW-1185">Reference proteome</keyword>
<feature type="compositionally biased region" description="Basic and acidic residues" evidence="12">
    <location>
        <begin position="459"/>
        <end position="470"/>
    </location>
</feature>
<keyword evidence="6" id="KW-0378">Hydrolase</keyword>
<comment type="caution">
    <text evidence="14">The sequence shown here is derived from an EMBL/GenBank/DDBJ whole genome shotgun (WGS) entry which is preliminary data.</text>
</comment>
<proteinExistence type="inferred from homology"/>
<evidence type="ECO:0000256" key="1">
    <source>
        <dbReference type="ARBA" id="ARBA00000707"/>
    </source>
</evidence>
<gene>
    <name evidence="14" type="ORF">ILUMI_06941</name>
</gene>
<dbReference type="PANTHER" id="PTHR24006:SF702">
    <property type="entry name" value="UBIQUITIN CARBOXYL-TERMINAL HYDROLASE 47"/>
    <property type="match status" value="1"/>
</dbReference>
<dbReference type="OrthoDB" id="289038at2759"/>
<evidence type="ECO:0000256" key="11">
    <source>
        <dbReference type="SAM" id="Coils"/>
    </source>
</evidence>
<evidence type="ECO:0000256" key="5">
    <source>
        <dbReference type="ARBA" id="ARBA00022786"/>
    </source>
</evidence>
<dbReference type="PANTHER" id="PTHR24006">
    <property type="entry name" value="UBIQUITIN CARBOXYL-TERMINAL HYDROLASE"/>
    <property type="match status" value="1"/>
</dbReference>
<feature type="region of interest" description="Disordered" evidence="12">
    <location>
        <begin position="440"/>
        <end position="470"/>
    </location>
</feature>
<dbReference type="GO" id="GO:0005829">
    <property type="term" value="C:cytosol"/>
    <property type="evidence" value="ECO:0007669"/>
    <property type="project" value="TreeGrafter"/>
</dbReference>
<dbReference type="GO" id="GO:0006508">
    <property type="term" value="P:proteolysis"/>
    <property type="evidence" value="ECO:0007669"/>
    <property type="project" value="UniProtKB-KW"/>
</dbReference>
<keyword evidence="5" id="KW-0833">Ubl conjugation pathway</keyword>
<dbReference type="InterPro" id="IPR045578">
    <property type="entry name" value="USP47_C"/>
</dbReference>
<evidence type="ECO:0000256" key="7">
    <source>
        <dbReference type="ARBA" id="ARBA00022807"/>
    </source>
</evidence>
<dbReference type="InterPro" id="IPR038765">
    <property type="entry name" value="Papain-like_cys_pep_sf"/>
</dbReference>
<dbReference type="PROSITE" id="PS00973">
    <property type="entry name" value="USP_2"/>
    <property type="match status" value="1"/>
</dbReference>
<dbReference type="Gene3D" id="3.90.70.10">
    <property type="entry name" value="Cysteine proteinases"/>
    <property type="match status" value="1"/>
</dbReference>
<organism evidence="14 15">
    <name type="scientific">Ignelater luminosus</name>
    <name type="common">Cucubano</name>
    <name type="synonym">Pyrophorus luminosus</name>
    <dbReference type="NCBI Taxonomy" id="2038154"/>
    <lineage>
        <taxon>Eukaryota</taxon>
        <taxon>Metazoa</taxon>
        <taxon>Ecdysozoa</taxon>
        <taxon>Arthropoda</taxon>
        <taxon>Hexapoda</taxon>
        <taxon>Insecta</taxon>
        <taxon>Pterygota</taxon>
        <taxon>Neoptera</taxon>
        <taxon>Endopterygota</taxon>
        <taxon>Coleoptera</taxon>
        <taxon>Polyphaga</taxon>
        <taxon>Elateriformia</taxon>
        <taxon>Elateroidea</taxon>
        <taxon>Elateridae</taxon>
        <taxon>Agrypninae</taxon>
        <taxon>Pyrophorini</taxon>
        <taxon>Ignelater</taxon>
    </lineage>
</organism>
<name>A0A8K0GGR8_IGNLU</name>
<evidence type="ECO:0000259" key="13">
    <source>
        <dbReference type="PROSITE" id="PS50235"/>
    </source>
</evidence>
<comment type="similarity">
    <text evidence="2">Belongs to the peptidase C19 family.</text>
</comment>
<dbReference type="Proteomes" id="UP000801492">
    <property type="component" value="Unassembled WGS sequence"/>
</dbReference>
<feature type="compositionally biased region" description="Polar residues" evidence="12">
    <location>
        <begin position="121"/>
        <end position="133"/>
    </location>
</feature>
<sequence>MVCLSSEGTVVAIVRDTICTGPKRQSIINLAPSKSIATIFAEVGADFHYQPDSFELLIQNNKTGDTIVLNLHKDKTLGEVGVVFDQAVRNTLVISTLKNSKTMSLVVNDNNDDDLLLGASASPTTGELPSSSTDPPPALMSIDYPCMVEFRPPRESFNYVGLVNQAMTCYLNSLLQALYMTPEFRNALYNWEFDGQGEAKSIPFQLQKLFLNLQTSTKSAVETTELTRSFGWDLSEAWQQHDIQELCRVMFDALEQKFKDTQQANLINDLYEGKMLDYVKCLECGTEKSREDTFLDIPLPVRPFGSSVAYNSVEEALRAFVQPETLDGNNQYFCEKCNKKCDAHKGLKFIKFPYLLTLHLKRFDFDYTTMHRIKLNDKVVFPEVLNLNSFIPTATCLLENETIEDRETNVKCDDCSTTDSGSALDDESCQCNDISSTVNGPDDTTFPDDDEGIDVSSGNHHENEKNRRQEPKGPYIYELFSIMIHSGSASGGHYYAYIKDFDKNQWFCFNDQTVSRITEDDIRKTYGGGPVRGYYSGAYSSSTNAYMLMYRQINKQRNCNAMVVEQFPPHIKNLLQQMKEKEENERAAKERENDMFKLKVYCFHPTQNQLLDIKLFVFAEATLSEAVSEAHNRFKLDGIAVEDCRLVIYNKLQDCIDCSFESDELKFCDISSKINIYHNDWLLEIKQPGMDFQIYKPGGVNMKVFLINLEAEEVEGPTNFHVNADETVVDVKARLAKILNMDAATIKLVQETYSNEPHYLEDDDMQMKIDPNCNGYKLYVSNSLDEDPDKPFCISKLNKVIDRFVHIVSIDIVLPDTDIGTLESLSIPPLDLNQNLDKIELASGDRLNLRTSPQPSAGITCEGFGDQSNSEDSSLSDSDRTLVGDAPGDCIGMLSSSSNSPADQHMASPSDPAEDTYNHEVFGNPSEEMNWDDDHSADVPQPRSPNYYFKATVLSNINNSDMFNDVDYTKYCRVHVDKRMNIAKLKKNLEPIVGVPVEYFKVYRQYPHEIELNRLTDTLGSTKDGDRLIIKLGRVLRKDEFAGKVYHLTPENSELFTFLFEWITAKGQTVGQVKKDILHAAKKQHMLDIAYNKSRLRLKNWKNPCKIYLDEQKFGDDIPISNNWEMFLQDLGEGEKVTNTNQLCLFVKRWCPSTLTLTPFHEVVLNTPTIDELKKKLSEESGIPKEFVEVAYQKGTFPCDMNVLDIHNELEWNPNVNLLESWPLQVYQDGSVFLYRDSRERLKEITSEEKKEINQRENARLGKFTSKSYSPRRERALKIYLDTSPNKSEESCGD</sequence>
<dbReference type="InterPro" id="IPR018200">
    <property type="entry name" value="USP_CS"/>
</dbReference>
<reference evidence="14" key="1">
    <citation type="submission" date="2019-08" db="EMBL/GenBank/DDBJ databases">
        <title>The genome of the North American firefly Photinus pyralis.</title>
        <authorList>
            <consortium name="Photinus pyralis genome working group"/>
            <person name="Fallon T.R."/>
            <person name="Sander Lower S.E."/>
            <person name="Weng J.-K."/>
        </authorList>
    </citation>
    <scope>NUCLEOTIDE SEQUENCE</scope>
    <source>
        <strain evidence="14">TRF0915ILg1</strain>
        <tissue evidence="14">Whole body</tissue>
    </source>
</reference>
<evidence type="ECO:0000256" key="4">
    <source>
        <dbReference type="ARBA" id="ARBA00022670"/>
    </source>
</evidence>
<evidence type="ECO:0000256" key="2">
    <source>
        <dbReference type="ARBA" id="ARBA00009085"/>
    </source>
</evidence>
<evidence type="ECO:0000256" key="10">
    <source>
        <dbReference type="ARBA" id="ARBA00032453"/>
    </source>
</evidence>
<keyword evidence="7" id="KW-0788">Thiol protease</keyword>
<accession>A0A8K0GGR8</accession>
<feature type="compositionally biased region" description="Low complexity" evidence="12">
    <location>
        <begin position="866"/>
        <end position="876"/>
    </location>
</feature>
<dbReference type="Pfam" id="PF00443">
    <property type="entry name" value="UCH"/>
    <property type="match status" value="1"/>
</dbReference>
<feature type="compositionally biased region" description="Basic and acidic residues" evidence="12">
    <location>
        <begin position="1249"/>
        <end position="1260"/>
    </location>
</feature>
<dbReference type="PROSITE" id="PS50235">
    <property type="entry name" value="USP_3"/>
    <property type="match status" value="1"/>
</dbReference>
<feature type="region of interest" description="Disordered" evidence="12">
    <location>
        <begin position="118"/>
        <end position="137"/>
    </location>
</feature>
<dbReference type="SUPFAM" id="SSF54001">
    <property type="entry name" value="Cysteine proteinases"/>
    <property type="match status" value="1"/>
</dbReference>
<feature type="region of interest" description="Disordered" evidence="12">
    <location>
        <begin position="847"/>
        <end position="937"/>
    </location>
</feature>
<evidence type="ECO:0000256" key="6">
    <source>
        <dbReference type="ARBA" id="ARBA00022801"/>
    </source>
</evidence>
<evidence type="ECO:0000256" key="8">
    <source>
        <dbReference type="ARBA" id="ARBA00026136"/>
    </source>
</evidence>
<feature type="region of interest" description="Disordered" evidence="12">
    <location>
        <begin position="1249"/>
        <end position="1268"/>
    </location>
</feature>
<evidence type="ECO:0000256" key="12">
    <source>
        <dbReference type="SAM" id="MobiDB-lite"/>
    </source>
</evidence>
<feature type="domain" description="USP" evidence="13">
    <location>
        <begin position="160"/>
        <end position="553"/>
    </location>
</feature>
<dbReference type="Pfam" id="PF14560">
    <property type="entry name" value="Ubiquitin_2"/>
    <property type="match status" value="1"/>
</dbReference>
<feature type="coiled-coil region" evidence="11">
    <location>
        <begin position="571"/>
        <end position="599"/>
    </location>
</feature>
<keyword evidence="11" id="KW-0175">Coiled coil</keyword>
<evidence type="ECO:0000313" key="14">
    <source>
        <dbReference type="EMBL" id="KAF2899234.1"/>
    </source>
</evidence>
<protein>
    <recommendedName>
        <fullName evidence="8">Ubiquitin carboxyl-terminal hydrolase 47</fullName>
        <ecNumber evidence="3">3.4.19.12</ecNumber>
    </recommendedName>
    <alternativeName>
        <fullName evidence="9">Ubiquitin thioesterase 47</fullName>
    </alternativeName>
    <alternativeName>
        <fullName evidence="10">Ubiquitin-specific-processing protease 47</fullName>
    </alternativeName>
</protein>
<comment type="catalytic activity">
    <reaction evidence="1">
        <text>Thiol-dependent hydrolysis of ester, thioester, amide, peptide and isopeptide bonds formed by the C-terminal Gly of ubiquitin (a 76-residue protein attached to proteins as an intracellular targeting signal).</text>
        <dbReference type="EC" id="3.4.19.12"/>
    </reaction>
</comment>
<dbReference type="GO" id="GO:0005634">
    <property type="term" value="C:nucleus"/>
    <property type="evidence" value="ECO:0007669"/>
    <property type="project" value="TreeGrafter"/>
</dbReference>